<evidence type="ECO:0000259" key="6">
    <source>
        <dbReference type="PROSITE" id="PS50067"/>
    </source>
</evidence>
<feature type="region of interest" description="Disordered" evidence="5">
    <location>
        <begin position="809"/>
        <end position="925"/>
    </location>
</feature>
<evidence type="ECO:0000313" key="7">
    <source>
        <dbReference type="EMBL" id="CDW79147.1"/>
    </source>
</evidence>
<evidence type="ECO:0000313" key="8">
    <source>
        <dbReference type="Proteomes" id="UP000039865"/>
    </source>
</evidence>
<dbReference type="AlphaFoldDB" id="A0A078AC17"/>
<evidence type="ECO:0000256" key="2">
    <source>
        <dbReference type="ARBA" id="ARBA00022840"/>
    </source>
</evidence>
<dbReference type="Pfam" id="PF00225">
    <property type="entry name" value="Kinesin"/>
    <property type="match status" value="1"/>
</dbReference>
<dbReference type="SMART" id="SM00129">
    <property type="entry name" value="KISc"/>
    <property type="match status" value="1"/>
</dbReference>
<dbReference type="GO" id="GO:0007052">
    <property type="term" value="P:mitotic spindle organization"/>
    <property type="evidence" value="ECO:0007669"/>
    <property type="project" value="TreeGrafter"/>
</dbReference>
<dbReference type="InterPro" id="IPR019821">
    <property type="entry name" value="Kinesin_motor_CS"/>
</dbReference>
<dbReference type="PANTHER" id="PTHR47969:SF33">
    <property type="entry name" value="KINESIN-LIKE PROTEIN"/>
    <property type="match status" value="1"/>
</dbReference>
<keyword evidence="3" id="KW-0505">Motor protein</keyword>
<organism evidence="7 8">
    <name type="scientific">Stylonychia lemnae</name>
    <name type="common">Ciliate</name>
    <dbReference type="NCBI Taxonomy" id="5949"/>
    <lineage>
        <taxon>Eukaryota</taxon>
        <taxon>Sar</taxon>
        <taxon>Alveolata</taxon>
        <taxon>Ciliophora</taxon>
        <taxon>Intramacronucleata</taxon>
        <taxon>Spirotrichea</taxon>
        <taxon>Stichotrichia</taxon>
        <taxon>Sporadotrichida</taxon>
        <taxon>Oxytrichidae</taxon>
        <taxon>Stylonychinae</taxon>
        <taxon>Stylonychia</taxon>
    </lineage>
</organism>
<evidence type="ECO:0000256" key="5">
    <source>
        <dbReference type="SAM" id="MobiDB-lite"/>
    </source>
</evidence>
<dbReference type="GO" id="GO:0003777">
    <property type="term" value="F:microtubule motor activity"/>
    <property type="evidence" value="ECO:0007669"/>
    <property type="project" value="InterPro"/>
</dbReference>
<dbReference type="GO" id="GO:0007018">
    <property type="term" value="P:microtubule-based movement"/>
    <property type="evidence" value="ECO:0007669"/>
    <property type="project" value="InterPro"/>
</dbReference>
<dbReference type="GO" id="GO:0051231">
    <property type="term" value="P:spindle elongation"/>
    <property type="evidence" value="ECO:0007669"/>
    <property type="project" value="TreeGrafter"/>
</dbReference>
<feature type="region of interest" description="Disordered" evidence="5">
    <location>
        <begin position="430"/>
        <end position="456"/>
    </location>
</feature>
<dbReference type="PRINTS" id="PR00380">
    <property type="entry name" value="KINESINHEAVY"/>
</dbReference>
<dbReference type="PROSITE" id="PS50067">
    <property type="entry name" value="KINESIN_MOTOR_2"/>
    <property type="match status" value="1"/>
</dbReference>
<proteinExistence type="inferred from homology"/>
<dbReference type="Proteomes" id="UP000039865">
    <property type="component" value="Unassembled WGS sequence"/>
</dbReference>
<dbReference type="InParanoid" id="A0A078AC17"/>
<dbReference type="PANTHER" id="PTHR47969">
    <property type="entry name" value="CHROMOSOME-ASSOCIATED KINESIN KIF4A-RELATED"/>
    <property type="match status" value="1"/>
</dbReference>
<evidence type="ECO:0000256" key="4">
    <source>
        <dbReference type="SAM" id="Coils"/>
    </source>
</evidence>
<keyword evidence="8" id="KW-1185">Reference proteome</keyword>
<dbReference type="InterPro" id="IPR001752">
    <property type="entry name" value="Kinesin_motor_dom"/>
</dbReference>
<dbReference type="GO" id="GO:0005875">
    <property type="term" value="C:microtubule associated complex"/>
    <property type="evidence" value="ECO:0007669"/>
    <property type="project" value="TreeGrafter"/>
</dbReference>
<evidence type="ECO:0000256" key="3">
    <source>
        <dbReference type="PROSITE-ProRule" id="PRU00283"/>
    </source>
</evidence>
<feature type="compositionally biased region" description="Polar residues" evidence="5">
    <location>
        <begin position="817"/>
        <end position="881"/>
    </location>
</feature>
<dbReference type="InterPro" id="IPR036961">
    <property type="entry name" value="Kinesin_motor_dom_sf"/>
</dbReference>
<keyword evidence="2 3" id="KW-0067">ATP-binding</keyword>
<feature type="domain" description="Kinesin motor" evidence="6">
    <location>
        <begin position="6"/>
        <end position="360"/>
    </location>
</feature>
<feature type="binding site" evidence="3">
    <location>
        <begin position="92"/>
        <end position="99"/>
    </location>
    <ligand>
        <name>ATP</name>
        <dbReference type="ChEBI" id="CHEBI:30616"/>
    </ligand>
</feature>
<evidence type="ECO:0000256" key="1">
    <source>
        <dbReference type="ARBA" id="ARBA00022741"/>
    </source>
</evidence>
<sequence>MIQAANIKVAVRIRPLLEDEIRQGHTDNKLEVDLNNSTINVMHDRTNVYKGSSFDYVLDQESSQKKVYEKVAIQDLVKQVVDGYHATVFAYGQTGSGKTFTMEGYKYKQNDKGVPVPIIEQGESEGIVPRSIHLLFELIKQQSNLQQKKFTVYCSYLQIYKEKIFDLLNKAQLKRLTNDGPGLKLKWNKHDHFTVENLYTFECRSPDDVLALYHFGIRNKVVSSHNMNNSSSRSHTMLSLTVEQIDAKNPDNVVMSKLQLVDLAGSERQAFTGNVANKESIDINKSLFTLRQVITALTEKKNQGNSNGYVPYRESKLTSILRQSLGGNSFCLMVACLNPCDQYIEENINTLQYAGKASYISNKPMRNDDPKMRLIDELKKENKLLNEELAKANDTIQFLSQITGNNPQTIKNNLGNVQMPALTIQSPTELRQSMQDRTRQGSASSAVTEKRRDSSERRTIITERIIKDKDNIEKFFKDKSETLQNIANMNKPMPNLPSAANESKDAITERIIHTVNMMKEVLQSNLNLRETIQKQSEIIDGLNADIFMLQNENEDLRDRVQILEEYTGKDSFVDVSKLVREKKVLENRVKHLEQTSMNWQQFQATRQNFHQAKDLINKSQAGLLPKATLNNEFNDDYEPVRCAINTAEQTNSDTQVEKIQSQASTNKKKKLEQINFQKQVNRGGKNTIIGMQSQLSENQNNMSASDRHQEYKIRTVKSLANAYQQQQQLSQQYIKSRVNHVQTTKHTNITNGSATKFNQVSGMNLTAYDRQRNSIGISGVSQTTFNGNNTQDVSNQSNYNLHHQFLHSNTQEDTKTKSPQIGSTTSNHKFLNQKQMSMPPRQTNDQNYYQNSNTRGSESLPNEPMQQYRDQSSQPSTNNSLRVKRDLEQAQSFTKPPKSPDKYSVSQKKQKRITGGTDASNSQRERMNVSADYINNNHSHNSSANNRNTISIIGGEAQDHQGDESGSSNYKNNNNYEDDQQEYFEEYEEDEQDPGEYNDDAYAVERTAKKPPRNLQRPIANGNNNIHINGQYNPNNRAESGLGQLDVSLPMIKN</sequence>
<comment type="similarity">
    <text evidence="3">Belongs to the TRAFAC class myosin-kinesin ATPase superfamily. Kinesin family.</text>
</comment>
<dbReference type="GO" id="GO:0008017">
    <property type="term" value="F:microtubule binding"/>
    <property type="evidence" value="ECO:0007669"/>
    <property type="project" value="InterPro"/>
</dbReference>
<dbReference type="EMBL" id="CCKQ01007736">
    <property type="protein sequence ID" value="CDW79147.1"/>
    <property type="molecule type" value="Genomic_DNA"/>
</dbReference>
<accession>A0A078AC17</accession>
<dbReference type="PROSITE" id="PS00411">
    <property type="entry name" value="KINESIN_MOTOR_1"/>
    <property type="match status" value="1"/>
</dbReference>
<keyword evidence="4" id="KW-0175">Coiled coil</keyword>
<gene>
    <name evidence="7" type="primary">Contig7793.g8310</name>
    <name evidence="7" type="ORF">STYLEM_8133</name>
</gene>
<dbReference type="OrthoDB" id="3176171at2759"/>
<dbReference type="InterPro" id="IPR027417">
    <property type="entry name" value="P-loop_NTPase"/>
</dbReference>
<dbReference type="SUPFAM" id="SSF52540">
    <property type="entry name" value="P-loop containing nucleoside triphosphate hydrolases"/>
    <property type="match status" value="1"/>
</dbReference>
<name>A0A078AC17_STYLE</name>
<feature type="coiled-coil region" evidence="4">
    <location>
        <begin position="539"/>
        <end position="595"/>
    </location>
</feature>
<keyword evidence="1 3" id="KW-0547">Nucleotide-binding</keyword>
<dbReference type="GO" id="GO:0005524">
    <property type="term" value="F:ATP binding"/>
    <property type="evidence" value="ECO:0007669"/>
    <property type="project" value="UniProtKB-UniRule"/>
</dbReference>
<feature type="coiled-coil region" evidence="4">
    <location>
        <begin position="371"/>
        <end position="402"/>
    </location>
</feature>
<dbReference type="InterPro" id="IPR027640">
    <property type="entry name" value="Kinesin-like_fam"/>
</dbReference>
<dbReference type="Gene3D" id="3.40.850.10">
    <property type="entry name" value="Kinesin motor domain"/>
    <property type="match status" value="1"/>
</dbReference>
<protein>
    <submittedName>
        <fullName evidence="7">Kinesin motor domain containing protein</fullName>
    </submittedName>
</protein>
<feature type="region of interest" description="Disordered" evidence="5">
    <location>
        <begin position="957"/>
        <end position="976"/>
    </location>
</feature>
<reference evidence="7 8" key="1">
    <citation type="submission" date="2014-06" db="EMBL/GenBank/DDBJ databases">
        <authorList>
            <person name="Swart Estienne"/>
        </authorList>
    </citation>
    <scope>NUCLEOTIDE SEQUENCE [LARGE SCALE GENOMIC DNA]</scope>
    <source>
        <strain evidence="7 8">130c</strain>
    </source>
</reference>